<dbReference type="InterPro" id="IPR055290">
    <property type="entry name" value="At3g26010-like"/>
</dbReference>
<dbReference type="InterPro" id="IPR017451">
    <property type="entry name" value="F-box-assoc_interact_dom"/>
</dbReference>
<proteinExistence type="predicted"/>
<dbReference type="Pfam" id="PF08268">
    <property type="entry name" value="FBA_3"/>
    <property type="match status" value="1"/>
</dbReference>
<dbReference type="EMBL" id="VOIH02000001">
    <property type="protein sequence ID" value="KAF3457056.1"/>
    <property type="molecule type" value="Genomic_DNA"/>
</dbReference>
<dbReference type="SUPFAM" id="SSF81383">
    <property type="entry name" value="F-box domain"/>
    <property type="match status" value="1"/>
</dbReference>
<dbReference type="NCBIfam" id="TIGR01640">
    <property type="entry name" value="F_box_assoc_1"/>
    <property type="match status" value="1"/>
</dbReference>
<feature type="domain" description="F-box" evidence="1">
    <location>
        <begin position="38"/>
        <end position="73"/>
    </location>
</feature>
<reference evidence="3" key="1">
    <citation type="submission" date="2020-03" db="EMBL/GenBank/DDBJ databases">
        <title>A high-quality chromosome-level genome assembly of a woody plant with both climbing and erect habits, Rhamnella rubrinervis.</title>
        <authorList>
            <person name="Lu Z."/>
            <person name="Yang Y."/>
            <person name="Zhu X."/>
            <person name="Sun Y."/>
        </authorList>
    </citation>
    <scope>NUCLEOTIDE SEQUENCE</scope>
    <source>
        <strain evidence="3">BYM</strain>
        <tissue evidence="3">Leaf</tissue>
    </source>
</reference>
<evidence type="ECO:0000313" key="4">
    <source>
        <dbReference type="Proteomes" id="UP000796880"/>
    </source>
</evidence>
<dbReference type="Pfam" id="PF00646">
    <property type="entry name" value="F-box"/>
    <property type="match status" value="1"/>
</dbReference>
<evidence type="ECO:0000313" key="3">
    <source>
        <dbReference type="EMBL" id="KAF3457056.1"/>
    </source>
</evidence>
<organism evidence="3 4">
    <name type="scientific">Rhamnella rubrinervis</name>
    <dbReference type="NCBI Taxonomy" id="2594499"/>
    <lineage>
        <taxon>Eukaryota</taxon>
        <taxon>Viridiplantae</taxon>
        <taxon>Streptophyta</taxon>
        <taxon>Embryophyta</taxon>
        <taxon>Tracheophyta</taxon>
        <taxon>Spermatophyta</taxon>
        <taxon>Magnoliopsida</taxon>
        <taxon>eudicotyledons</taxon>
        <taxon>Gunneridae</taxon>
        <taxon>Pentapetalae</taxon>
        <taxon>rosids</taxon>
        <taxon>fabids</taxon>
        <taxon>Rosales</taxon>
        <taxon>Rhamnaceae</taxon>
        <taxon>rhamnoid group</taxon>
        <taxon>Rhamneae</taxon>
        <taxon>Rhamnella</taxon>
    </lineage>
</organism>
<dbReference type="PANTHER" id="PTHR35546">
    <property type="entry name" value="F-BOX PROTEIN INTERACTION DOMAIN PROTEIN-RELATED"/>
    <property type="match status" value="1"/>
</dbReference>
<protein>
    <recommendedName>
        <fullName evidence="5">F-box domain-containing protein</fullName>
    </recommendedName>
</protein>
<dbReference type="InterPro" id="IPR013187">
    <property type="entry name" value="F-box-assoc_dom_typ3"/>
</dbReference>
<sequence>MFEFVRQMLSWYILEELGLHCTFTSVVMDMAVDSCLPLPADIMAEILSRTSLETVGNCRLLSKQVKMITDHPSVAKLLRERTKTLSGFLLQESYLEIKKAFVSMADDNPELSHLCLDFLPANPVKILASTKSGILLCSSATSSQYYMCKPTTKKWREIPNPPHHNNSDKYIRVFAIEVVRLIPLRYKIVVVSLLNSSTSYKHHNLFFDMFDSETWTWKNMGDVVMRFREMLTYNPQKATLLFKPLVSANGKFYSYLHPNNEVFGFSLEDKSWEFFALPLRFSTHDMVLVEYEGRLGLLCIVSEKECMELWVNDDDENGESIWRRVHKVSIQKILNENWTVDPVGLCNSDIALLINGEGQLIFHKFRDCCFFKVKLDRWYCFPDLFPF</sequence>
<comment type="caution">
    <text evidence="3">The sequence shown here is derived from an EMBL/GenBank/DDBJ whole genome shotgun (WGS) entry which is preliminary data.</text>
</comment>
<accession>A0A8K0MSA5</accession>
<dbReference type="InterPro" id="IPR001810">
    <property type="entry name" value="F-box_dom"/>
</dbReference>
<dbReference type="PANTHER" id="PTHR35546:SF16">
    <property type="entry name" value="F-BOX ASSOCIATED UBIQUITINATION EFFECTOR FAMILY PROTEIN-RELATED"/>
    <property type="match status" value="1"/>
</dbReference>
<dbReference type="InterPro" id="IPR036047">
    <property type="entry name" value="F-box-like_dom_sf"/>
</dbReference>
<dbReference type="OrthoDB" id="1845982at2759"/>
<keyword evidence="4" id="KW-1185">Reference proteome</keyword>
<feature type="domain" description="F-box associated beta-propeller type 3" evidence="2">
    <location>
        <begin position="132"/>
        <end position="324"/>
    </location>
</feature>
<dbReference type="Proteomes" id="UP000796880">
    <property type="component" value="Unassembled WGS sequence"/>
</dbReference>
<evidence type="ECO:0000259" key="1">
    <source>
        <dbReference type="Pfam" id="PF00646"/>
    </source>
</evidence>
<gene>
    <name evidence="3" type="ORF">FNV43_RR01713</name>
</gene>
<name>A0A8K0MSA5_9ROSA</name>
<dbReference type="AlphaFoldDB" id="A0A8K0MSA5"/>
<evidence type="ECO:0000259" key="2">
    <source>
        <dbReference type="Pfam" id="PF08268"/>
    </source>
</evidence>
<evidence type="ECO:0008006" key="5">
    <source>
        <dbReference type="Google" id="ProtNLM"/>
    </source>
</evidence>